<dbReference type="InterPro" id="IPR037682">
    <property type="entry name" value="TonB_C"/>
</dbReference>
<gene>
    <name evidence="7" type="ORF">D6858_04700</name>
</gene>
<dbReference type="Pfam" id="PF03544">
    <property type="entry name" value="TonB_C"/>
    <property type="match status" value="1"/>
</dbReference>
<feature type="signal peptide" evidence="5">
    <location>
        <begin position="1"/>
        <end position="21"/>
    </location>
</feature>
<dbReference type="RefSeq" id="WP_120107615.1">
    <property type="nucleotide sequence ID" value="NZ_RAHJ01000014.1"/>
</dbReference>
<dbReference type="OrthoDB" id="7585155at2"/>
<reference evidence="7 8" key="1">
    <citation type="submission" date="2018-09" db="EMBL/GenBank/DDBJ databases">
        <title>Altererythrobacter sp.Ery1 and Ery12, the genome sequencing of novel strains in genus Alterythrobacter.</title>
        <authorList>
            <person name="Cheng H."/>
            <person name="Wu Y.-H."/>
            <person name="Fang C."/>
            <person name="Xu X.-W."/>
        </authorList>
    </citation>
    <scope>NUCLEOTIDE SEQUENCE [LARGE SCALE GENOMIC DNA]</scope>
    <source>
        <strain evidence="7 8">Ery12</strain>
    </source>
</reference>
<dbReference type="Proteomes" id="UP000284322">
    <property type="component" value="Unassembled WGS sequence"/>
</dbReference>
<organism evidence="7 8">
    <name type="scientific">Tsuneonella suprasediminis</name>
    <dbReference type="NCBI Taxonomy" id="2306996"/>
    <lineage>
        <taxon>Bacteria</taxon>
        <taxon>Pseudomonadati</taxon>
        <taxon>Pseudomonadota</taxon>
        <taxon>Alphaproteobacteria</taxon>
        <taxon>Sphingomonadales</taxon>
        <taxon>Erythrobacteraceae</taxon>
        <taxon>Tsuneonella</taxon>
    </lineage>
</organism>
<keyword evidence="5" id="KW-0732">Signal</keyword>
<dbReference type="GO" id="GO:0055085">
    <property type="term" value="P:transmembrane transport"/>
    <property type="evidence" value="ECO:0007669"/>
    <property type="project" value="InterPro"/>
</dbReference>
<dbReference type="InterPro" id="IPR006260">
    <property type="entry name" value="TonB/TolA_C"/>
</dbReference>
<feature type="chain" id="PRO_5019218751" evidence="5">
    <location>
        <begin position="22"/>
        <end position="292"/>
    </location>
</feature>
<protein>
    <submittedName>
        <fullName evidence="7">Energy transducer TonB</fullName>
    </submittedName>
</protein>
<proteinExistence type="predicted"/>
<accession>A0A419R4A0</accession>
<keyword evidence="8" id="KW-1185">Reference proteome</keyword>
<dbReference type="GO" id="GO:0016020">
    <property type="term" value="C:membrane"/>
    <property type="evidence" value="ECO:0007669"/>
    <property type="project" value="UniProtKB-SubCell"/>
</dbReference>
<evidence type="ECO:0000256" key="3">
    <source>
        <dbReference type="ARBA" id="ARBA00022989"/>
    </source>
</evidence>
<dbReference type="PROSITE" id="PS52015">
    <property type="entry name" value="TONB_CTD"/>
    <property type="match status" value="1"/>
</dbReference>
<evidence type="ECO:0000313" key="7">
    <source>
        <dbReference type="EMBL" id="RJX69190.1"/>
    </source>
</evidence>
<sequence length="292" mass="32326">MRYIIGIVAAFACTATAPAHAAPAPVVLEPSSPWNIRYDEDSCRLARMFGEGKTETAFFVERYEPSTSLFMVVAGQPLKWASRSEKMDIAFSPAGPTKEITYTLGNLGKLEPAIMSSVHPDQNVNGESAVRTFTDYDTIDEKQFSDVDTLTLNMLGKRDLVLKLGDMSAPMASLRKCTRELVTHWGIDVEKHDHLTRRVSPTSSPGKWIDSADYPAMARFAGKQGLVQFRLNVDAQGRATACHIQKATKPDEFADTVCRAMMKNAHFEPALDANGQPIASYFRSAVRFKMPR</sequence>
<keyword evidence="4" id="KW-0472">Membrane</keyword>
<evidence type="ECO:0000256" key="4">
    <source>
        <dbReference type="ARBA" id="ARBA00023136"/>
    </source>
</evidence>
<dbReference type="Gene3D" id="3.30.1150.10">
    <property type="match status" value="1"/>
</dbReference>
<evidence type="ECO:0000256" key="5">
    <source>
        <dbReference type="SAM" id="SignalP"/>
    </source>
</evidence>
<keyword evidence="3" id="KW-1133">Transmembrane helix</keyword>
<dbReference type="NCBIfam" id="TIGR01352">
    <property type="entry name" value="tonB_Cterm"/>
    <property type="match status" value="1"/>
</dbReference>
<dbReference type="SUPFAM" id="SSF74653">
    <property type="entry name" value="TolA/TonB C-terminal domain"/>
    <property type="match status" value="1"/>
</dbReference>
<evidence type="ECO:0000256" key="1">
    <source>
        <dbReference type="ARBA" id="ARBA00004167"/>
    </source>
</evidence>
<dbReference type="AlphaFoldDB" id="A0A419R4A0"/>
<comment type="subcellular location">
    <subcellularLocation>
        <location evidence="1">Membrane</location>
        <topology evidence="1">Single-pass membrane protein</topology>
    </subcellularLocation>
</comment>
<keyword evidence="2" id="KW-0812">Transmembrane</keyword>
<comment type="caution">
    <text evidence="7">The sequence shown here is derived from an EMBL/GenBank/DDBJ whole genome shotgun (WGS) entry which is preliminary data.</text>
</comment>
<evidence type="ECO:0000256" key="2">
    <source>
        <dbReference type="ARBA" id="ARBA00022692"/>
    </source>
</evidence>
<dbReference type="EMBL" id="RAHJ01000014">
    <property type="protein sequence ID" value="RJX69190.1"/>
    <property type="molecule type" value="Genomic_DNA"/>
</dbReference>
<feature type="domain" description="TonB C-terminal" evidence="6">
    <location>
        <begin position="199"/>
        <end position="292"/>
    </location>
</feature>
<name>A0A419R4A0_9SPHN</name>
<evidence type="ECO:0000259" key="6">
    <source>
        <dbReference type="PROSITE" id="PS52015"/>
    </source>
</evidence>
<evidence type="ECO:0000313" key="8">
    <source>
        <dbReference type="Proteomes" id="UP000284322"/>
    </source>
</evidence>